<reference evidence="2 3" key="1">
    <citation type="submission" date="2023-05" db="EMBL/GenBank/DDBJ databases">
        <title>B98-5 Cell Line De Novo Hybrid Assembly: An Optical Mapping Approach.</title>
        <authorList>
            <person name="Kananen K."/>
            <person name="Auerbach J.A."/>
            <person name="Kautto E."/>
            <person name="Blachly J.S."/>
        </authorList>
    </citation>
    <scope>NUCLEOTIDE SEQUENCE [LARGE SCALE GENOMIC DNA]</scope>
    <source>
        <strain evidence="2">B95-8</strain>
        <tissue evidence="2">Cell line</tissue>
    </source>
</reference>
<evidence type="ECO:0000313" key="2">
    <source>
        <dbReference type="EMBL" id="KAK2085328.1"/>
    </source>
</evidence>
<keyword evidence="3" id="KW-1185">Reference proteome</keyword>
<name>A0ABQ9TLM0_SAGOE</name>
<feature type="compositionally biased region" description="Low complexity" evidence="1">
    <location>
        <begin position="79"/>
        <end position="88"/>
    </location>
</feature>
<protein>
    <submittedName>
        <fullName evidence="2">Uncharacterized protein</fullName>
    </submittedName>
</protein>
<gene>
    <name evidence="2" type="ORF">P7K49_036628</name>
</gene>
<proteinExistence type="predicted"/>
<organism evidence="2 3">
    <name type="scientific">Saguinus oedipus</name>
    <name type="common">Cotton-top tamarin</name>
    <name type="synonym">Oedipomidas oedipus</name>
    <dbReference type="NCBI Taxonomy" id="9490"/>
    <lineage>
        <taxon>Eukaryota</taxon>
        <taxon>Metazoa</taxon>
        <taxon>Chordata</taxon>
        <taxon>Craniata</taxon>
        <taxon>Vertebrata</taxon>
        <taxon>Euteleostomi</taxon>
        <taxon>Mammalia</taxon>
        <taxon>Eutheria</taxon>
        <taxon>Euarchontoglires</taxon>
        <taxon>Primates</taxon>
        <taxon>Haplorrhini</taxon>
        <taxon>Platyrrhini</taxon>
        <taxon>Cebidae</taxon>
        <taxon>Callitrichinae</taxon>
        <taxon>Saguinus</taxon>
    </lineage>
</organism>
<accession>A0ABQ9TLM0</accession>
<feature type="compositionally biased region" description="Pro residues" evidence="1">
    <location>
        <begin position="34"/>
        <end position="45"/>
    </location>
</feature>
<dbReference type="Proteomes" id="UP001266305">
    <property type="component" value="Unassembled WGS sequence"/>
</dbReference>
<dbReference type="EMBL" id="JASSZA010000021">
    <property type="protein sequence ID" value="KAK2085328.1"/>
    <property type="molecule type" value="Genomic_DNA"/>
</dbReference>
<evidence type="ECO:0000256" key="1">
    <source>
        <dbReference type="SAM" id="MobiDB-lite"/>
    </source>
</evidence>
<feature type="region of interest" description="Disordered" evidence="1">
    <location>
        <begin position="1"/>
        <end position="162"/>
    </location>
</feature>
<sequence length="196" mass="20531">MPRQPRGHSCLARARLRGRSWEERTGPTHAAATPTPPHPAPPPPLSHISSGDAGEDPGPRQGLRLPIPETKGAAASRTPPSGQSQSPLQGGGRGPADTRQTQEGCRPDPRTRNHRLSGGLRISPPPAHPEPRASFSRPRRRLGAASAPGPDNGRSGRAEPEVRLRTRCLAPAIPGSPRAAFLGALGTVAKAERGGR</sequence>
<comment type="caution">
    <text evidence="2">The sequence shown here is derived from an EMBL/GenBank/DDBJ whole genome shotgun (WGS) entry which is preliminary data.</text>
</comment>
<evidence type="ECO:0000313" key="3">
    <source>
        <dbReference type="Proteomes" id="UP001266305"/>
    </source>
</evidence>